<comment type="caution">
    <text evidence="1">The sequence shown here is derived from an EMBL/GenBank/DDBJ whole genome shotgun (WGS) entry which is preliminary data.</text>
</comment>
<evidence type="ECO:0000313" key="1">
    <source>
        <dbReference type="EMBL" id="MBA0749808.1"/>
    </source>
</evidence>
<sequence>MLSDGRIVAVKKSKTDVALETKLPLLVYEFIPNGTLSHLIHDQNEEYALKRKLQ</sequence>
<dbReference type="AlphaFoldDB" id="A0A7J9CN69"/>
<evidence type="ECO:0000313" key="2">
    <source>
        <dbReference type="Proteomes" id="UP000593579"/>
    </source>
</evidence>
<name>A0A7J9CN69_GOSGO</name>
<organism evidence="1 2">
    <name type="scientific">Gossypium gossypioides</name>
    <name type="common">Mexican cotton</name>
    <name type="synonym">Selera gossypioides</name>
    <dbReference type="NCBI Taxonomy" id="34282"/>
    <lineage>
        <taxon>Eukaryota</taxon>
        <taxon>Viridiplantae</taxon>
        <taxon>Streptophyta</taxon>
        <taxon>Embryophyta</taxon>
        <taxon>Tracheophyta</taxon>
        <taxon>Spermatophyta</taxon>
        <taxon>Magnoliopsida</taxon>
        <taxon>eudicotyledons</taxon>
        <taxon>Gunneridae</taxon>
        <taxon>Pentapetalae</taxon>
        <taxon>rosids</taxon>
        <taxon>malvids</taxon>
        <taxon>Malvales</taxon>
        <taxon>Malvaceae</taxon>
        <taxon>Malvoideae</taxon>
        <taxon>Gossypium</taxon>
    </lineage>
</organism>
<keyword evidence="2" id="KW-1185">Reference proteome</keyword>
<accession>A0A7J9CN69</accession>
<evidence type="ECO:0008006" key="3">
    <source>
        <dbReference type="Google" id="ProtNLM"/>
    </source>
</evidence>
<protein>
    <recommendedName>
        <fullName evidence="3">Protein kinase domain-containing protein</fullName>
    </recommendedName>
</protein>
<dbReference type="SUPFAM" id="SSF56112">
    <property type="entry name" value="Protein kinase-like (PK-like)"/>
    <property type="match status" value="1"/>
</dbReference>
<dbReference type="OrthoDB" id="4062651at2759"/>
<dbReference type="Proteomes" id="UP000593579">
    <property type="component" value="Unassembled WGS sequence"/>
</dbReference>
<gene>
    <name evidence="1" type="ORF">Gogos_003696</name>
</gene>
<proteinExistence type="predicted"/>
<dbReference type="InterPro" id="IPR011009">
    <property type="entry name" value="Kinase-like_dom_sf"/>
</dbReference>
<reference evidence="1 2" key="1">
    <citation type="journal article" date="2019" name="Genome Biol. Evol.">
        <title>Insights into the evolution of the New World diploid cottons (Gossypium, subgenus Houzingenia) based on genome sequencing.</title>
        <authorList>
            <person name="Grover C.E."/>
            <person name="Arick M.A. 2nd"/>
            <person name="Thrash A."/>
            <person name="Conover J.L."/>
            <person name="Sanders W.S."/>
            <person name="Peterson D.G."/>
            <person name="Frelichowski J.E."/>
            <person name="Scheffler J.A."/>
            <person name="Scheffler B.E."/>
            <person name="Wendel J.F."/>
        </authorList>
    </citation>
    <scope>NUCLEOTIDE SEQUENCE [LARGE SCALE GENOMIC DNA]</scope>
    <source>
        <strain evidence="1">5</strain>
        <tissue evidence="1">Leaf</tissue>
    </source>
</reference>
<dbReference type="EMBL" id="JABEZY010000011">
    <property type="protein sequence ID" value="MBA0749808.1"/>
    <property type="molecule type" value="Genomic_DNA"/>
</dbReference>